<dbReference type="AlphaFoldDB" id="A0A8H2WGV0"/>
<dbReference type="PANTHER" id="PTHR46014:SF1">
    <property type="entry name" value="TETRATRICOPEPTIDE REPEAT PROTEIN 1"/>
    <property type="match status" value="1"/>
</dbReference>
<feature type="region of interest" description="Disordered" evidence="1">
    <location>
        <begin position="1"/>
        <end position="30"/>
    </location>
</feature>
<evidence type="ECO:0000313" key="3">
    <source>
        <dbReference type="Proteomes" id="UP000663846"/>
    </source>
</evidence>
<dbReference type="PANTHER" id="PTHR46014">
    <property type="entry name" value="TETRATRICOPEPTIDE REPEAT PROTEIN 1"/>
    <property type="match status" value="1"/>
</dbReference>
<protein>
    <recommendedName>
        <fullName evidence="4">Tetratricopeptide repeat protein 1</fullName>
    </recommendedName>
</protein>
<feature type="compositionally biased region" description="Polar residues" evidence="1">
    <location>
        <begin position="1"/>
        <end position="14"/>
    </location>
</feature>
<evidence type="ECO:0000313" key="2">
    <source>
        <dbReference type="EMBL" id="CAE6378753.1"/>
    </source>
</evidence>
<dbReference type="InterPro" id="IPR011990">
    <property type="entry name" value="TPR-like_helical_dom_sf"/>
</dbReference>
<reference evidence="2" key="1">
    <citation type="submission" date="2021-01" db="EMBL/GenBank/DDBJ databases">
        <authorList>
            <person name="Kaushik A."/>
        </authorList>
    </citation>
    <scope>NUCLEOTIDE SEQUENCE</scope>
    <source>
        <strain evidence="2">AG1-1C</strain>
    </source>
</reference>
<name>A0A8H2WGV0_9AGAM</name>
<dbReference type="InterPro" id="IPR019734">
    <property type="entry name" value="TPR_rpt"/>
</dbReference>
<organism evidence="2 3">
    <name type="scientific">Rhizoctonia solani</name>
    <dbReference type="NCBI Taxonomy" id="456999"/>
    <lineage>
        <taxon>Eukaryota</taxon>
        <taxon>Fungi</taxon>
        <taxon>Dikarya</taxon>
        <taxon>Basidiomycota</taxon>
        <taxon>Agaricomycotina</taxon>
        <taxon>Agaricomycetes</taxon>
        <taxon>Cantharellales</taxon>
        <taxon>Ceratobasidiaceae</taxon>
        <taxon>Rhizoctonia</taxon>
    </lineage>
</organism>
<proteinExistence type="predicted"/>
<feature type="region of interest" description="Disordered" evidence="1">
    <location>
        <begin position="83"/>
        <end position="127"/>
    </location>
</feature>
<accession>A0A8H2WGV0</accession>
<gene>
    <name evidence="2" type="ORF">RDB_LOCUS31965</name>
</gene>
<dbReference type="SMART" id="SM00028">
    <property type="entry name" value="TPR"/>
    <property type="match status" value="2"/>
</dbReference>
<evidence type="ECO:0000256" key="1">
    <source>
        <dbReference type="SAM" id="MobiDB-lite"/>
    </source>
</evidence>
<feature type="compositionally biased region" description="Basic and acidic residues" evidence="1">
    <location>
        <begin position="107"/>
        <end position="120"/>
    </location>
</feature>
<comment type="caution">
    <text evidence="2">The sequence shown here is derived from an EMBL/GenBank/DDBJ whole genome shotgun (WGS) entry which is preliminary data.</text>
</comment>
<dbReference type="Gene3D" id="1.25.40.10">
    <property type="entry name" value="Tetratricopeptide repeat domain"/>
    <property type="match status" value="1"/>
</dbReference>
<dbReference type="InterPro" id="IPR052769">
    <property type="entry name" value="TPR_domain_protein"/>
</dbReference>
<dbReference type="Proteomes" id="UP000663846">
    <property type="component" value="Unassembled WGS sequence"/>
</dbReference>
<dbReference type="EMBL" id="CAJMWS010000207">
    <property type="protein sequence ID" value="CAE6378753.1"/>
    <property type="molecule type" value="Genomic_DNA"/>
</dbReference>
<sequence length="261" mass="28501">MPSIQELPSGNTKLSPKLEKMGLDSDSEEEFHDACDRVAPGEGEGAEFTEVEILELLSRAESSKSQGNKLYVEDRWEEAKEHYKHGLTCVPKRKPSPPKPAPNGREGPLEAHPPTERETGPSEGESFPIEELSELEKKSASLRAQLNCNIGACHVKLGDHEGAVKACTDALIDDPKYVKALQRRASSNEAIGSWSALASAESDYTTLLDLLPPSSKGPVRLTLARLKPRVQEAKEKETAEMMGKLKDLGNSVLGEYFAAHE</sequence>
<evidence type="ECO:0008006" key="4">
    <source>
        <dbReference type="Google" id="ProtNLM"/>
    </source>
</evidence>
<dbReference type="SUPFAM" id="SSF48452">
    <property type="entry name" value="TPR-like"/>
    <property type="match status" value="1"/>
</dbReference>